<sequence length="71" mass="8361">MILMLEIFRTWTTCLQCRRSALSNLLLALPFDFSFVYIMCSPRYLKGCPSIIGTLHFNLKQFERKHFIQGT</sequence>
<dbReference type="AlphaFoldDB" id="A0A0A9CH19"/>
<protein>
    <submittedName>
        <fullName evidence="1">Uncharacterized protein</fullName>
    </submittedName>
</protein>
<evidence type="ECO:0000313" key="1">
    <source>
        <dbReference type="EMBL" id="JAD73758.1"/>
    </source>
</evidence>
<name>A0A0A9CH19_ARUDO</name>
<reference evidence="1" key="1">
    <citation type="submission" date="2014-09" db="EMBL/GenBank/DDBJ databases">
        <authorList>
            <person name="Magalhaes I.L.F."/>
            <person name="Oliveira U."/>
            <person name="Santos F.R."/>
            <person name="Vidigal T.H.D.A."/>
            <person name="Brescovit A.D."/>
            <person name="Santos A.J."/>
        </authorList>
    </citation>
    <scope>NUCLEOTIDE SEQUENCE</scope>
    <source>
        <tissue evidence="1">Shoot tissue taken approximately 20 cm above the soil surface</tissue>
    </source>
</reference>
<proteinExistence type="predicted"/>
<organism evidence="1">
    <name type="scientific">Arundo donax</name>
    <name type="common">Giant reed</name>
    <name type="synonym">Donax arundinaceus</name>
    <dbReference type="NCBI Taxonomy" id="35708"/>
    <lineage>
        <taxon>Eukaryota</taxon>
        <taxon>Viridiplantae</taxon>
        <taxon>Streptophyta</taxon>
        <taxon>Embryophyta</taxon>
        <taxon>Tracheophyta</taxon>
        <taxon>Spermatophyta</taxon>
        <taxon>Magnoliopsida</taxon>
        <taxon>Liliopsida</taxon>
        <taxon>Poales</taxon>
        <taxon>Poaceae</taxon>
        <taxon>PACMAD clade</taxon>
        <taxon>Arundinoideae</taxon>
        <taxon>Arundineae</taxon>
        <taxon>Arundo</taxon>
    </lineage>
</organism>
<reference evidence="1" key="2">
    <citation type="journal article" date="2015" name="Data Brief">
        <title>Shoot transcriptome of the giant reed, Arundo donax.</title>
        <authorList>
            <person name="Barrero R.A."/>
            <person name="Guerrero F.D."/>
            <person name="Moolhuijzen P."/>
            <person name="Goolsby J.A."/>
            <person name="Tidwell J."/>
            <person name="Bellgard S.E."/>
            <person name="Bellgard M.I."/>
        </authorList>
    </citation>
    <scope>NUCLEOTIDE SEQUENCE</scope>
    <source>
        <tissue evidence="1">Shoot tissue taken approximately 20 cm above the soil surface</tissue>
    </source>
</reference>
<accession>A0A0A9CH19</accession>
<dbReference type="EMBL" id="GBRH01224137">
    <property type="protein sequence ID" value="JAD73758.1"/>
    <property type="molecule type" value="Transcribed_RNA"/>
</dbReference>